<dbReference type="InterPro" id="IPR029063">
    <property type="entry name" value="SAM-dependent_MTases_sf"/>
</dbReference>
<reference evidence="2" key="1">
    <citation type="submission" date="2024-04" db="EMBL/GenBank/DDBJ databases">
        <title>Phylogenomic analyses of a clade within the roseobacter group suggest taxonomic reassignments of species of the genera Aestuariivita, Citreicella, Loktanella, Nautella, Pelagibaca, Ruegeria, Thalassobius, Thiobacimonas and Tropicibacter, and the proposal o.</title>
        <authorList>
            <person name="Jeon C.O."/>
        </authorList>
    </citation>
    <scope>NUCLEOTIDE SEQUENCE [LARGE SCALE GENOMIC DNA]</scope>
    <source>
        <strain evidence="2">BS5-3</strain>
    </source>
</reference>
<organism evidence="1 2">
    <name type="scientific">Yoonia phaeophyticola</name>
    <dbReference type="NCBI Taxonomy" id="3137369"/>
    <lineage>
        <taxon>Bacteria</taxon>
        <taxon>Pseudomonadati</taxon>
        <taxon>Pseudomonadota</taxon>
        <taxon>Alphaproteobacteria</taxon>
        <taxon>Rhodobacterales</taxon>
        <taxon>Paracoccaceae</taxon>
        <taxon>Yoonia</taxon>
    </lineage>
</organism>
<protein>
    <submittedName>
        <fullName evidence="1">Methyltransferase, TIGR04325 family</fullName>
        <ecNumber evidence="1">2.1.1.-</ecNumber>
    </submittedName>
</protein>
<dbReference type="GO" id="GO:0032259">
    <property type="term" value="P:methylation"/>
    <property type="evidence" value="ECO:0007669"/>
    <property type="project" value="UniProtKB-KW"/>
</dbReference>
<dbReference type="SUPFAM" id="SSF53335">
    <property type="entry name" value="S-adenosyl-L-methionine-dependent methyltransferases"/>
    <property type="match status" value="1"/>
</dbReference>
<dbReference type="NCBIfam" id="TIGR04325">
    <property type="entry name" value="MTase_LIC12133"/>
    <property type="match status" value="1"/>
</dbReference>
<accession>A0ABZ2V519</accession>
<evidence type="ECO:0000313" key="1">
    <source>
        <dbReference type="EMBL" id="WZC49257.1"/>
    </source>
</evidence>
<dbReference type="EC" id="2.1.1.-" evidence="1"/>
<name>A0ABZ2V519_9RHOB</name>
<dbReference type="GO" id="GO:0008168">
    <property type="term" value="F:methyltransferase activity"/>
    <property type="evidence" value="ECO:0007669"/>
    <property type="project" value="UniProtKB-KW"/>
</dbReference>
<dbReference type="Gene3D" id="3.40.50.150">
    <property type="entry name" value="Vaccinia Virus protein VP39"/>
    <property type="match status" value="1"/>
</dbReference>
<keyword evidence="1" id="KW-0808">Transferase</keyword>
<keyword evidence="1" id="KW-0489">Methyltransferase</keyword>
<keyword evidence="2" id="KW-1185">Reference proteome</keyword>
<gene>
    <name evidence="1" type="ORF">AABB29_00925</name>
</gene>
<dbReference type="InterPro" id="IPR027612">
    <property type="entry name" value="Put_MTase_LIC12133"/>
</dbReference>
<dbReference type="Proteomes" id="UP001440612">
    <property type="component" value="Chromosome"/>
</dbReference>
<sequence length="279" mass="31110">MSWRRQVRQLGGLGAAMPRALLARIFINHRRGARFTGVWQSRDAASAACPTKGYDDQGIADISFDLMCKRAVWDYPLLFWLNRLLPDHPAVLDAGGHMGTKYIAFSDLLDLTGTRWTVFDLPGIIEAAQARQSAGDIPAQITFASQQEGLEACDLLICSGLLQYLDKPFADFVGGLKEAPKYILLNKVATREGRAMFTSERIGQNRVPYHIRDRQLWEAEMGAMGYDVIDRWTIPELGHVIPTHPWYGRSESRGYVLKLRGAHGAPDCGPTKPRVPSTL</sequence>
<dbReference type="EMBL" id="CP150951">
    <property type="protein sequence ID" value="WZC49257.1"/>
    <property type="molecule type" value="Genomic_DNA"/>
</dbReference>
<evidence type="ECO:0000313" key="2">
    <source>
        <dbReference type="Proteomes" id="UP001440612"/>
    </source>
</evidence>
<proteinExistence type="predicted"/>
<dbReference type="RefSeq" id="WP_341367367.1">
    <property type="nucleotide sequence ID" value="NZ_CP150951.2"/>
</dbReference>